<sequence length="249" mass="26392">MKKNLITHSTLFISVLSLVQVGINTSSPQGIFHADGGKDNATTGVPAVAQQANDFIVTSIGNIGIGTTAPDQKPEIQTGGTPASLVSGFELADETQASGKVLTSDTNDTGSWNTVRLLFTRLAFSGSYILPTNTTVAKYAGQYIDLPLEKWVINLVIEMNLTANPISTVGSDFVRLRLGDNTRDLNPITNTFSADAIAPKLASTGLSLSEQIGTLNGILVINNPSDYRFADTVSGISNQTIVQSGWIFQ</sequence>
<organism evidence="1 2">
    <name type="scientific">Chryseobacterium defluvii</name>
    <dbReference type="NCBI Taxonomy" id="160396"/>
    <lineage>
        <taxon>Bacteria</taxon>
        <taxon>Pseudomonadati</taxon>
        <taxon>Bacteroidota</taxon>
        <taxon>Flavobacteriia</taxon>
        <taxon>Flavobacteriales</taxon>
        <taxon>Weeksellaceae</taxon>
        <taxon>Chryseobacterium group</taxon>
        <taxon>Chryseobacterium</taxon>
    </lineage>
</organism>
<reference evidence="1 2" key="1">
    <citation type="submission" date="2020-08" db="EMBL/GenBank/DDBJ databases">
        <title>Functional genomics of gut bacteria from endangered species of beetles.</title>
        <authorList>
            <person name="Carlos-Shanley C."/>
        </authorList>
    </citation>
    <scope>NUCLEOTIDE SEQUENCE [LARGE SCALE GENOMIC DNA]</scope>
    <source>
        <strain evidence="1 2">S00151</strain>
    </source>
</reference>
<dbReference type="RefSeq" id="WP_184182840.1">
    <property type="nucleotide sequence ID" value="NZ_JACHLE010000001.1"/>
</dbReference>
<proteinExistence type="predicted"/>
<comment type="caution">
    <text evidence="1">The sequence shown here is derived from an EMBL/GenBank/DDBJ whole genome shotgun (WGS) entry which is preliminary data.</text>
</comment>
<accession>A0A840K8V2</accession>
<evidence type="ECO:0000313" key="2">
    <source>
        <dbReference type="Proteomes" id="UP000592180"/>
    </source>
</evidence>
<gene>
    <name evidence="1" type="ORF">HNP38_000107</name>
</gene>
<evidence type="ECO:0000313" key="1">
    <source>
        <dbReference type="EMBL" id="MBB4804835.1"/>
    </source>
</evidence>
<keyword evidence="2" id="KW-1185">Reference proteome</keyword>
<dbReference type="Proteomes" id="UP000592180">
    <property type="component" value="Unassembled WGS sequence"/>
</dbReference>
<dbReference type="EMBL" id="JACHLE010000001">
    <property type="protein sequence ID" value="MBB4804835.1"/>
    <property type="molecule type" value="Genomic_DNA"/>
</dbReference>
<name>A0A840K8V2_9FLAO</name>
<protein>
    <submittedName>
        <fullName evidence="1">Uncharacterized protein</fullName>
    </submittedName>
</protein>
<dbReference type="AlphaFoldDB" id="A0A840K8V2"/>